<protein>
    <submittedName>
        <fullName evidence="9">Citrate transporter</fullName>
    </submittedName>
</protein>
<sequence>MQDDARSNFYYLCGARRREEYQHGKVWRRWIGRSIRCKTSSPDPRVDAIESTGEGFRTCRPQHSPVSTDLLLTVGLLFSAIVMFVVGRPRTDAVALIMIILLPTLGIVTLPEAVAGFSDPNIILIASLFVIGDGLVRTGIAHRVGEFLIRHGGQSERRLVALLMLMVALMGSFMSSTAIVAIFIPIVLNIARKAEIPHARLIMPVGAAALTSGMLTLVATTSNLVVNSSMVYRGYPAFGLFDITRVGAPMLVVAIGYMMFASRRLHGPTPAASLPRPTMRDWIERYSLRGRAHWLRLRSASPLIGRSLDDIDLADDYGAHVVAVERRTPMGASVLLGNADTVLAGGDILLLDADADAEAFDVSALCTRYRLAQTTLSGAYFMDQTHEVGMAEVIVPPDSGLVGGIARNSALRRYGVTIVGLRRAGGPVAEGLQSTPLKVGDTLLVVGPWDSIFTLQSVEHDLVCLAMPIESESSVPAPHRAIEAMLCTALVIAMFMMPGIPNLFAGLTGALLMGFFGCVNWESAYRAIHWRSIVLIVGMLPFAIALQRTGGIDMVADGLVYVASEWGIHSMLAAVFTLTVIFGTVVSSTPTAVLMTPVAITMAEHLHMPPAPFAMTVAIAASAAYISPIATPVNALISSAGGYTFRDFVRIGVPITLAAGVICVALVPVFWPA</sequence>
<dbReference type="PANTHER" id="PTHR43652:SF1">
    <property type="entry name" value="RESPONSE REGULATOR"/>
    <property type="match status" value="1"/>
</dbReference>
<keyword evidence="2" id="KW-0813">Transport</keyword>
<dbReference type="EMBL" id="CABPSI010000001">
    <property type="protein sequence ID" value="VVD65195.1"/>
    <property type="molecule type" value="Genomic_DNA"/>
</dbReference>
<evidence type="ECO:0000256" key="4">
    <source>
        <dbReference type="ARBA" id="ARBA00022737"/>
    </source>
</evidence>
<gene>
    <name evidence="9" type="ORF">PIN31115_00299</name>
</gene>
<feature type="transmembrane region" description="Helical" evidence="7">
    <location>
        <begin position="651"/>
        <end position="671"/>
    </location>
</feature>
<keyword evidence="3 7" id="KW-0812">Transmembrane</keyword>
<feature type="transmembrane region" description="Helical" evidence="7">
    <location>
        <begin position="70"/>
        <end position="87"/>
    </location>
</feature>
<reference evidence="9 10" key="1">
    <citation type="submission" date="2019-08" db="EMBL/GenBank/DDBJ databases">
        <authorList>
            <person name="Peeters C."/>
        </authorList>
    </citation>
    <scope>NUCLEOTIDE SEQUENCE [LARGE SCALE GENOMIC DNA]</scope>
    <source>
        <strain evidence="9 10">LMG 31115</strain>
    </source>
</reference>
<keyword evidence="4" id="KW-0677">Repeat</keyword>
<dbReference type="GO" id="GO:0008324">
    <property type="term" value="F:monoatomic cation transmembrane transporter activity"/>
    <property type="evidence" value="ECO:0007669"/>
    <property type="project" value="InterPro"/>
</dbReference>
<dbReference type="InterPro" id="IPR004680">
    <property type="entry name" value="Cit_transptr-like_dom"/>
</dbReference>
<dbReference type="Pfam" id="PF02080">
    <property type="entry name" value="TrkA_C"/>
    <property type="match status" value="2"/>
</dbReference>
<feature type="domain" description="RCK C-terminal" evidence="8">
    <location>
        <begin position="280"/>
        <end position="368"/>
    </location>
</feature>
<evidence type="ECO:0000256" key="3">
    <source>
        <dbReference type="ARBA" id="ARBA00022692"/>
    </source>
</evidence>
<feature type="transmembrane region" description="Helical" evidence="7">
    <location>
        <begin position="238"/>
        <end position="260"/>
    </location>
</feature>
<dbReference type="Proteomes" id="UP000333828">
    <property type="component" value="Unassembled WGS sequence"/>
</dbReference>
<dbReference type="AlphaFoldDB" id="A0A5E4RQ92"/>
<evidence type="ECO:0000256" key="7">
    <source>
        <dbReference type="SAM" id="Phobius"/>
    </source>
</evidence>
<evidence type="ECO:0000313" key="10">
    <source>
        <dbReference type="Proteomes" id="UP000333828"/>
    </source>
</evidence>
<evidence type="ECO:0000256" key="2">
    <source>
        <dbReference type="ARBA" id="ARBA00022448"/>
    </source>
</evidence>
<name>A0A5E4RQ92_9BURK</name>
<comment type="subcellular location">
    <subcellularLocation>
        <location evidence="1">Membrane</location>
        <topology evidence="1">Multi-pass membrane protein</topology>
    </subcellularLocation>
</comment>
<keyword evidence="6 7" id="KW-0472">Membrane</keyword>
<feature type="transmembrane region" description="Helical" evidence="7">
    <location>
        <begin position="528"/>
        <end position="546"/>
    </location>
</feature>
<dbReference type="InterPro" id="IPR006037">
    <property type="entry name" value="RCK_C"/>
</dbReference>
<evidence type="ECO:0000256" key="6">
    <source>
        <dbReference type="ARBA" id="ARBA00023136"/>
    </source>
</evidence>
<dbReference type="InterPro" id="IPR036721">
    <property type="entry name" value="RCK_C_sf"/>
</dbReference>
<evidence type="ECO:0000256" key="5">
    <source>
        <dbReference type="ARBA" id="ARBA00022989"/>
    </source>
</evidence>
<feature type="transmembrane region" description="Helical" evidence="7">
    <location>
        <begin position="160"/>
        <end position="189"/>
    </location>
</feature>
<evidence type="ECO:0000259" key="8">
    <source>
        <dbReference type="PROSITE" id="PS51202"/>
    </source>
</evidence>
<feature type="transmembrane region" description="Helical" evidence="7">
    <location>
        <begin position="201"/>
        <end position="226"/>
    </location>
</feature>
<organism evidence="9 10">
    <name type="scientific">Pandoraea iniqua</name>
    <dbReference type="NCBI Taxonomy" id="2508288"/>
    <lineage>
        <taxon>Bacteria</taxon>
        <taxon>Pseudomonadati</taxon>
        <taxon>Pseudomonadota</taxon>
        <taxon>Betaproteobacteria</taxon>
        <taxon>Burkholderiales</taxon>
        <taxon>Burkholderiaceae</taxon>
        <taxon>Pandoraea</taxon>
    </lineage>
</organism>
<feature type="transmembrane region" description="Helical" evidence="7">
    <location>
        <begin position="566"/>
        <end position="599"/>
    </location>
</feature>
<proteinExistence type="predicted"/>
<keyword evidence="10" id="KW-1185">Reference proteome</keyword>
<feature type="transmembrane region" description="Helical" evidence="7">
    <location>
        <begin position="611"/>
        <end position="631"/>
    </location>
</feature>
<keyword evidence="5 7" id="KW-1133">Transmembrane helix</keyword>
<dbReference type="Pfam" id="PF03600">
    <property type="entry name" value="CitMHS"/>
    <property type="match status" value="1"/>
</dbReference>
<dbReference type="PROSITE" id="PS51202">
    <property type="entry name" value="RCK_C"/>
    <property type="match status" value="2"/>
</dbReference>
<dbReference type="SUPFAM" id="SSF116726">
    <property type="entry name" value="TrkA C-terminal domain-like"/>
    <property type="match status" value="2"/>
</dbReference>
<dbReference type="GO" id="GO:0006813">
    <property type="term" value="P:potassium ion transport"/>
    <property type="evidence" value="ECO:0007669"/>
    <property type="project" value="InterPro"/>
</dbReference>
<dbReference type="Gene3D" id="3.30.70.1450">
    <property type="entry name" value="Regulator of K+ conductance, C-terminal domain"/>
    <property type="match status" value="2"/>
</dbReference>
<feature type="domain" description="RCK C-terminal" evidence="8">
    <location>
        <begin position="378"/>
        <end position="461"/>
    </location>
</feature>
<dbReference type="PANTHER" id="PTHR43652">
    <property type="entry name" value="BASIC AMINO ACID ANTIPORTER YFCC-RELATED"/>
    <property type="match status" value="1"/>
</dbReference>
<feature type="transmembrane region" description="Helical" evidence="7">
    <location>
        <begin position="93"/>
        <end position="110"/>
    </location>
</feature>
<dbReference type="InterPro" id="IPR051679">
    <property type="entry name" value="DASS-Related_Transporters"/>
</dbReference>
<accession>A0A5E4RQ92</accession>
<evidence type="ECO:0000256" key="1">
    <source>
        <dbReference type="ARBA" id="ARBA00004141"/>
    </source>
</evidence>
<dbReference type="GO" id="GO:0005886">
    <property type="term" value="C:plasma membrane"/>
    <property type="evidence" value="ECO:0007669"/>
    <property type="project" value="TreeGrafter"/>
</dbReference>
<evidence type="ECO:0000313" key="9">
    <source>
        <dbReference type="EMBL" id="VVD65195.1"/>
    </source>
</evidence>